<sequence length="432" mass="47832">MSDDKLICVGVNSGTSVDAIDVVICEISDDTTTRSTFIEHHELPIPIMKVVAFESIPWESNMRDRIFKLMRSNQLSAKEFCEMNTLIGKHFALAIENTCLKNNIALQSIDVIGSHGQTIYHQVESNKFREGESLDESIVRSTLQIGEPGEISAYLRLPVISNFRTSDVALGGQGAPLTSIFDFLMLRHPTKWRAIQNIGGIGNVTFVPPLNIQVEDASSLTVSFDTGPGNALIDDCVRVISGGELQMDENGDMARSTFAADTSLFDKLLKIYGNYLEMPFPKTTGRELFGRDQVEKLLEPLELRTSNKSDPLFCIVARTFTDFTAYSIVKAYEMVCNKLNIDDFDVIVAGGGQKNSFLMETLSHLLNSTFKRPISIYSHEKLEDGQALDSNAKEGMLFALLAYLYEKKRVSNIPSVTGAKRAVILGSKTQSL</sequence>
<dbReference type="PANTHER" id="PTHR30605">
    <property type="entry name" value="ANHYDRO-N-ACETYLMURAMIC ACID KINASE"/>
    <property type="match status" value="1"/>
</dbReference>
<accession>D2VDZ8</accession>
<evidence type="ECO:0000313" key="1">
    <source>
        <dbReference type="EMBL" id="EFC45087.1"/>
    </source>
</evidence>
<dbReference type="GO" id="GO:0009254">
    <property type="term" value="P:peptidoglycan turnover"/>
    <property type="evidence" value="ECO:0007669"/>
    <property type="project" value="InterPro"/>
</dbReference>
<dbReference type="InParanoid" id="D2VDZ8"/>
<dbReference type="PANTHER" id="PTHR30605:SF0">
    <property type="entry name" value="ANHYDRO-N-ACETYLMURAMIC ACID KINASE"/>
    <property type="match status" value="1"/>
</dbReference>
<dbReference type="GO" id="GO:0016773">
    <property type="term" value="F:phosphotransferase activity, alcohol group as acceptor"/>
    <property type="evidence" value="ECO:0007669"/>
    <property type="project" value="InterPro"/>
</dbReference>
<evidence type="ECO:0000313" key="2">
    <source>
        <dbReference type="Proteomes" id="UP000006671"/>
    </source>
</evidence>
<dbReference type="STRING" id="5762.D2VDZ8"/>
<dbReference type="EMBL" id="GG738865">
    <property type="protein sequence ID" value="EFC45087.1"/>
    <property type="molecule type" value="Genomic_DNA"/>
</dbReference>
<dbReference type="eggNOG" id="ENOG502QUN9">
    <property type="taxonomic scope" value="Eukaryota"/>
</dbReference>
<protein>
    <submittedName>
        <fullName evidence="1">Predicted protein</fullName>
    </submittedName>
</protein>
<dbReference type="AlphaFoldDB" id="D2VDZ8"/>
<dbReference type="InterPro" id="IPR043129">
    <property type="entry name" value="ATPase_NBD"/>
</dbReference>
<name>D2VDZ8_NAEGR</name>
<reference evidence="1 2" key="1">
    <citation type="journal article" date="2010" name="Cell">
        <title>The genome of Naegleria gruberi illuminates early eukaryotic versatility.</title>
        <authorList>
            <person name="Fritz-Laylin L.K."/>
            <person name="Prochnik S.E."/>
            <person name="Ginger M.L."/>
            <person name="Dacks J.B."/>
            <person name="Carpenter M.L."/>
            <person name="Field M.C."/>
            <person name="Kuo A."/>
            <person name="Paredez A."/>
            <person name="Chapman J."/>
            <person name="Pham J."/>
            <person name="Shu S."/>
            <person name="Neupane R."/>
            <person name="Cipriano M."/>
            <person name="Mancuso J."/>
            <person name="Tu H."/>
            <person name="Salamov A."/>
            <person name="Lindquist E."/>
            <person name="Shapiro H."/>
            <person name="Lucas S."/>
            <person name="Grigoriev I.V."/>
            <person name="Cande W.Z."/>
            <person name="Fulton C."/>
            <person name="Rokhsar D.S."/>
            <person name="Dawson S.C."/>
        </authorList>
    </citation>
    <scope>NUCLEOTIDE SEQUENCE [LARGE SCALE GENOMIC DNA]</scope>
    <source>
        <strain evidence="1 2">NEG-M</strain>
    </source>
</reference>
<proteinExistence type="predicted"/>
<dbReference type="RefSeq" id="XP_002677831.1">
    <property type="nucleotide sequence ID" value="XM_002677785.1"/>
</dbReference>
<organism evidence="2">
    <name type="scientific">Naegleria gruberi</name>
    <name type="common">Amoeba</name>
    <dbReference type="NCBI Taxonomy" id="5762"/>
    <lineage>
        <taxon>Eukaryota</taxon>
        <taxon>Discoba</taxon>
        <taxon>Heterolobosea</taxon>
        <taxon>Tetramitia</taxon>
        <taxon>Eutetramitia</taxon>
        <taxon>Vahlkampfiidae</taxon>
        <taxon>Naegleria</taxon>
    </lineage>
</organism>
<dbReference type="OrthoDB" id="5427593at2759"/>
<dbReference type="GO" id="GO:0006040">
    <property type="term" value="P:amino sugar metabolic process"/>
    <property type="evidence" value="ECO:0007669"/>
    <property type="project" value="InterPro"/>
</dbReference>
<dbReference type="GeneID" id="8850301"/>
<dbReference type="GO" id="GO:0005524">
    <property type="term" value="F:ATP binding"/>
    <property type="evidence" value="ECO:0007669"/>
    <property type="project" value="InterPro"/>
</dbReference>
<dbReference type="KEGG" id="ngr:NAEGRDRAFT_67098"/>
<dbReference type="Pfam" id="PF03702">
    <property type="entry name" value="AnmK"/>
    <property type="match status" value="1"/>
</dbReference>
<dbReference type="Gene3D" id="3.30.420.40">
    <property type="match status" value="2"/>
</dbReference>
<gene>
    <name evidence="1" type="ORF">NAEGRDRAFT_67098</name>
</gene>
<dbReference type="OMA" id="TGPGNMV"/>
<dbReference type="InterPro" id="IPR005338">
    <property type="entry name" value="Anhydro_N_Ac-Mur_kinase"/>
</dbReference>
<dbReference type="SUPFAM" id="SSF53067">
    <property type="entry name" value="Actin-like ATPase domain"/>
    <property type="match status" value="1"/>
</dbReference>
<dbReference type="VEuPathDB" id="AmoebaDB:NAEGRDRAFT_67098"/>
<dbReference type="Proteomes" id="UP000006671">
    <property type="component" value="Unassembled WGS sequence"/>
</dbReference>
<keyword evidence="2" id="KW-1185">Reference proteome</keyword>